<dbReference type="STRING" id="2316362.A0A4Q2DFJ5"/>
<accession>A0A4Q2DFJ5</accession>
<proteinExistence type="predicted"/>
<dbReference type="EMBL" id="SDEE01000354">
    <property type="protein sequence ID" value="RXW17265.1"/>
    <property type="molecule type" value="Genomic_DNA"/>
</dbReference>
<comment type="caution">
    <text evidence="1">The sequence shown here is derived from an EMBL/GenBank/DDBJ whole genome shotgun (WGS) entry which is preliminary data.</text>
</comment>
<dbReference type="Proteomes" id="UP000290288">
    <property type="component" value="Unassembled WGS sequence"/>
</dbReference>
<reference evidence="1 2" key="1">
    <citation type="submission" date="2019-01" db="EMBL/GenBank/DDBJ databases">
        <title>Draft genome sequence of Psathyrella aberdarensis IHI B618.</title>
        <authorList>
            <person name="Buettner E."/>
            <person name="Kellner H."/>
        </authorList>
    </citation>
    <scope>NUCLEOTIDE SEQUENCE [LARGE SCALE GENOMIC DNA]</scope>
    <source>
        <strain evidence="1 2">IHI B618</strain>
    </source>
</reference>
<evidence type="ECO:0000313" key="2">
    <source>
        <dbReference type="Proteomes" id="UP000290288"/>
    </source>
</evidence>
<dbReference type="OrthoDB" id="2369050at2759"/>
<protein>
    <submittedName>
        <fullName evidence="1">Uncharacterized protein</fullName>
    </submittedName>
</protein>
<keyword evidence="2" id="KW-1185">Reference proteome</keyword>
<gene>
    <name evidence="1" type="ORF">EST38_g8578</name>
</gene>
<name>A0A4Q2DFJ5_9AGAR</name>
<sequence>MNRENRNLTVLEVATKAPPALKPGDVDPELAQQFENACNNFFLEKGVKEEDQVKRVLNTSFHDNRMVHWVDCNRAALEAMKFCDFMGEFRSQWLDTHWSGHINSELHVMQQNKCPFREWYMDFYSKSLLLKGTPNEMSDKELRKFVYSLLNPHLKSCAKQDCFRSIVDLKAWSDAPPLEDRSIRTEAAFFRSTKGAEGHSISGNGASSNNSGCCNRNGAGSSADGRVKPPPLTADERNLLKNHDGCFICCEFYIGHKSGNCNGSYPDGTSYKELTVNDARTAATKRNKMFNLKAKFFLYNAKGKGKAVATATIEEVGVAALAGTLDYELDSDNLSPSTILVIDALILESLH</sequence>
<evidence type="ECO:0000313" key="1">
    <source>
        <dbReference type="EMBL" id="RXW17265.1"/>
    </source>
</evidence>
<organism evidence="1 2">
    <name type="scientific">Candolleomyces aberdarensis</name>
    <dbReference type="NCBI Taxonomy" id="2316362"/>
    <lineage>
        <taxon>Eukaryota</taxon>
        <taxon>Fungi</taxon>
        <taxon>Dikarya</taxon>
        <taxon>Basidiomycota</taxon>
        <taxon>Agaricomycotina</taxon>
        <taxon>Agaricomycetes</taxon>
        <taxon>Agaricomycetidae</taxon>
        <taxon>Agaricales</taxon>
        <taxon>Agaricineae</taxon>
        <taxon>Psathyrellaceae</taxon>
        <taxon>Candolleomyces</taxon>
    </lineage>
</organism>
<dbReference type="AlphaFoldDB" id="A0A4Q2DFJ5"/>